<sequence length="187" mass="20285">MKLHKAIRFITLITVLIIQIVFLSTIVKEKYETDHYTAALSILFIAVTIIFGYRYLDLHHEEYSYEKISVAIWVPIGAVACYLLNSFTGFGSVLSAGILGTLASFIPAIKKESLYFEKLPPAIYCGAFVGMSSVEIAPSINYVIDAGVLAGIFLMLSKSLFLGIGGKLGTIAFGGVALVSLLYSLLS</sequence>
<evidence type="ECO:0000313" key="2">
    <source>
        <dbReference type="EMBL" id="AWV97099.1"/>
    </source>
</evidence>
<dbReference type="Proteomes" id="UP000249873">
    <property type="component" value="Chromosome"/>
</dbReference>
<keyword evidence="1" id="KW-1133">Transmembrane helix</keyword>
<keyword evidence="3" id="KW-1185">Reference proteome</keyword>
<reference evidence="2 3" key="1">
    <citation type="submission" date="2018-05" db="EMBL/GenBank/DDBJ databases">
        <title>Complete genome sequence of Arcticibacterium luteifluviistationis SM1504T, a cytophagaceae bacterium isolated from Arctic surface seawater.</title>
        <authorList>
            <person name="Li Y."/>
            <person name="Qin Q.-L."/>
        </authorList>
    </citation>
    <scope>NUCLEOTIDE SEQUENCE [LARGE SCALE GENOMIC DNA]</scope>
    <source>
        <strain evidence="2 3">SM1504</strain>
    </source>
</reference>
<dbReference type="EMBL" id="CP029480">
    <property type="protein sequence ID" value="AWV97099.1"/>
    <property type="molecule type" value="Genomic_DNA"/>
</dbReference>
<protein>
    <submittedName>
        <fullName evidence="2">Uncharacterized protein</fullName>
    </submittedName>
</protein>
<keyword evidence="1" id="KW-0472">Membrane</keyword>
<proteinExistence type="predicted"/>
<dbReference type="OrthoDB" id="6333271at2"/>
<evidence type="ECO:0000313" key="3">
    <source>
        <dbReference type="Proteomes" id="UP000249873"/>
    </source>
</evidence>
<evidence type="ECO:0000256" key="1">
    <source>
        <dbReference type="SAM" id="Phobius"/>
    </source>
</evidence>
<gene>
    <name evidence="2" type="ORF">DJ013_02475</name>
</gene>
<feature type="transmembrane region" description="Helical" evidence="1">
    <location>
        <begin position="91"/>
        <end position="109"/>
    </location>
</feature>
<organism evidence="2 3">
    <name type="scientific">Arcticibacterium luteifluviistationis</name>
    <dbReference type="NCBI Taxonomy" id="1784714"/>
    <lineage>
        <taxon>Bacteria</taxon>
        <taxon>Pseudomonadati</taxon>
        <taxon>Bacteroidota</taxon>
        <taxon>Cytophagia</taxon>
        <taxon>Cytophagales</taxon>
        <taxon>Leadbetterellaceae</taxon>
        <taxon>Arcticibacterium</taxon>
    </lineage>
</organism>
<dbReference type="RefSeq" id="WP_111370201.1">
    <property type="nucleotide sequence ID" value="NZ_CP029480.1"/>
</dbReference>
<dbReference type="AlphaFoldDB" id="A0A2Z4G7G9"/>
<feature type="transmembrane region" description="Helical" evidence="1">
    <location>
        <begin position="121"/>
        <end position="144"/>
    </location>
</feature>
<feature type="transmembrane region" description="Helical" evidence="1">
    <location>
        <begin position="38"/>
        <end position="56"/>
    </location>
</feature>
<feature type="transmembrane region" description="Helical" evidence="1">
    <location>
        <begin position="68"/>
        <end position="85"/>
    </location>
</feature>
<accession>A0A2Z4G7G9</accession>
<name>A0A2Z4G7G9_9BACT</name>
<dbReference type="KEGG" id="als:DJ013_02475"/>
<keyword evidence="1" id="KW-0812">Transmembrane</keyword>
<feature type="transmembrane region" description="Helical" evidence="1">
    <location>
        <begin position="164"/>
        <end position="186"/>
    </location>
</feature>
<feature type="transmembrane region" description="Helical" evidence="1">
    <location>
        <begin position="7"/>
        <end position="26"/>
    </location>
</feature>